<dbReference type="FunFam" id="1.25.40.10:FF:000090">
    <property type="entry name" value="Pentatricopeptide repeat-containing protein, chloroplastic"/>
    <property type="match status" value="1"/>
</dbReference>
<feature type="repeat" description="PPR" evidence="2">
    <location>
        <begin position="240"/>
        <end position="274"/>
    </location>
</feature>
<evidence type="ECO:0000256" key="1">
    <source>
        <dbReference type="ARBA" id="ARBA00022737"/>
    </source>
</evidence>
<dbReference type="PANTHER" id="PTHR47926">
    <property type="entry name" value="PENTATRICOPEPTIDE REPEAT-CONTAINING PROTEIN"/>
    <property type="match status" value="1"/>
</dbReference>
<dbReference type="GO" id="GO:0009451">
    <property type="term" value="P:RNA modification"/>
    <property type="evidence" value="ECO:0007669"/>
    <property type="project" value="InterPro"/>
</dbReference>
<sequence>MSLRSSASQIRCTLWKAAKAANRVVSRAPMTHTFHSDTDPEHDFVCSVEKLSRPVDLDLLAQFQVHGYGTLLNPHVLNKFMSFCAKLGLLHIGIQGHSIIIKMGFGSNVYICSALVDMYGQCGEISSAQKMFDEMPQRNVVTWNSLVSGYLHVRCPGIAVALFLEMLRVGIAPAPFSVSAVLVGCSQLGAKRLGTQVHGLSLKAGFCYNVVVGTGLVDMYSKCCSVDDSRLVFDQMLDKNILSWSSMVTGYAQNQQPDEAMVLVKDMLHWDLKPNYNAVIAGFSNLGYGEESLKCFFEMRLAGVDVDFFTFTSILKAVGIISALEEGKQVHALVFKSGHAANLYVQNGLVSMYARCGAIDDSKRVFISMDRHDVISWNTLLSGCAHHGYGRETVQLFEQMRRTHIKPDNTTFLAVLTACSHAGLQDKGLEYFNLMRNDDFLEPPQMEHYATIVDLFGRAGNLHEAEAFINSMPIEPGLSVYKAILSACQIHGNKEIALRSVKRILELCLNDPGTYVLLSNVLETGAIKCVGDGVTGMMHPKYGSSCVIQE</sequence>
<dbReference type="NCBIfam" id="TIGR00756">
    <property type="entry name" value="PPR"/>
    <property type="match status" value="4"/>
</dbReference>
<dbReference type="Pfam" id="PF01535">
    <property type="entry name" value="PPR"/>
    <property type="match status" value="5"/>
</dbReference>
<name>A0AAW0LY80_QUESU</name>
<dbReference type="PANTHER" id="PTHR47926:SF342">
    <property type="entry name" value="TETRATRICOPEPTIDE-LIKE HELICAL DOMAIN-CONTAINING PROTEIN-RELATED"/>
    <property type="match status" value="1"/>
</dbReference>
<protein>
    <submittedName>
        <fullName evidence="3">Pentatricopeptide repeat-containing protein</fullName>
    </submittedName>
</protein>
<dbReference type="AlphaFoldDB" id="A0AAW0LY80"/>
<evidence type="ECO:0000256" key="2">
    <source>
        <dbReference type="PROSITE-ProRule" id="PRU00708"/>
    </source>
</evidence>
<evidence type="ECO:0000313" key="4">
    <source>
        <dbReference type="Proteomes" id="UP000237347"/>
    </source>
</evidence>
<dbReference type="Pfam" id="PF13041">
    <property type="entry name" value="PPR_2"/>
    <property type="match status" value="1"/>
</dbReference>
<gene>
    <name evidence="3" type="primary">PCMP-H87_1</name>
    <name evidence="3" type="ORF">CFP56_027820</name>
</gene>
<organism evidence="3 4">
    <name type="scientific">Quercus suber</name>
    <name type="common">Cork oak</name>
    <dbReference type="NCBI Taxonomy" id="58331"/>
    <lineage>
        <taxon>Eukaryota</taxon>
        <taxon>Viridiplantae</taxon>
        <taxon>Streptophyta</taxon>
        <taxon>Embryophyta</taxon>
        <taxon>Tracheophyta</taxon>
        <taxon>Spermatophyta</taxon>
        <taxon>Magnoliopsida</taxon>
        <taxon>eudicotyledons</taxon>
        <taxon>Gunneridae</taxon>
        <taxon>Pentapetalae</taxon>
        <taxon>rosids</taxon>
        <taxon>fabids</taxon>
        <taxon>Fagales</taxon>
        <taxon>Fagaceae</taxon>
        <taxon>Quercus</taxon>
    </lineage>
</organism>
<dbReference type="Gene3D" id="1.25.40.10">
    <property type="entry name" value="Tetratricopeptide repeat domain"/>
    <property type="match status" value="5"/>
</dbReference>
<keyword evidence="1" id="KW-0677">Repeat</keyword>
<dbReference type="EMBL" id="PKMF04000045">
    <property type="protein sequence ID" value="KAK7855418.1"/>
    <property type="molecule type" value="Genomic_DNA"/>
</dbReference>
<dbReference type="FunFam" id="1.25.40.10:FF:000073">
    <property type="entry name" value="Pentatricopeptide repeat-containing protein chloroplastic"/>
    <property type="match status" value="1"/>
</dbReference>
<dbReference type="Proteomes" id="UP000237347">
    <property type="component" value="Unassembled WGS sequence"/>
</dbReference>
<dbReference type="PROSITE" id="PS51375">
    <property type="entry name" value="PPR"/>
    <property type="match status" value="4"/>
</dbReference>
<proteinExistence type="predicted"/>
<dbReference type="GO" id="GO:0003729">
    <property type="term" value="F:mRNA binding"/>
    <property type="evidence" value="ECO:0007669"/>
    <property type="project" value="UniProtKB-ARBA"/>
</dbReference>
<keyword evidence="4" id="KW-1185">Reference proteome</keyword>
<feature type="repeat" description="PPR" evidence="2">
    <location>
        <begin position="108"/>
        <end position="138"/>
    </location>
</feature>
<accession>A0AAW0LY80</accession>
<dbReference type="InterPro" id="IPR002885">
    <property type="entry name" value="PPR_rpt"/>
</dbReference>
<feature type="repeat" description="PPR" evidence="2">
    <location>
        <begin position="373"/>
        <end position="407"/>
    </location>
</feature>
<comment type="caution">
    <text evidence="3">The sequence shown here is derived from an EMBL/GenBank/DDBJ whole genome shotgun (WGS) entry which is preliminary data.</text>
</comment>
<feature type="repeat" description="PPR" evidence="2">
    <location>
        <begin position="139"/>
        <end position="173"/>
    </location>
</feature>
<dbReference type="InterPro" id="IPR011990">
    <property type="entry name" value="TPR-like_helical_dom_sf"/>
</dbReference>
<dbReference type="InterPro" id="IPR046960">
    <property type="entry name" value="PPR_At4g14850-like_plant"/>
</dbReference>
<reference evidence="3 4" key="1">
    <citation type="journal article" date="2018" name="Sci. Data">
        <title>The draft genome sequence of cork oak.</title>
        <authorList>
            <person name="Ramos A.M."/>
            <person name="Usie A."/>
            <person name="Barbosa P."/>
            <person name="Barros P.M."/>
            <person name="Capote T."/>
            <person name="Chaves I."/>
            <person name="Simoes F."/>
            <person name="Abreu I."/>
            <person name="Carrasquinho I."/>
            <person name="Faro C."/>
            <person name="Guimaraes J.B."/>
            <person name="Mendonca D."/>
            <person name="Nobrega F."/>
            <person name="Rodrigues L."/>
            <person name="Saibo N.J.M."/>
            <person name="Varela M.C."/>
            <person name="Egas C."/>
            <person name="Matos J."/>
            <person name="Miguel C.M."/>
            <person name="Oliveira M.M."/>
            <person name="Ricardo C.P."/>
            <person name="Goncalves S."/>
        </authorList>
    </citation>
    <scope>NUCLEOTIDE SEQUENCE [LARGE SCALE GENOMIC DNA]</scope>
    <source>
        <strain evidence="4">cv. HL8</strain>
    </source>
</reference>
<evidence type="ECO:0000313" key="3">
    <source>
        <dbReference type="EMBL" id="KAK7855418.1"/>
    </source>
</evidence>